<proteinExistence type="predicted"/>
<protein>
    <recommendedName>
        <fullName evidence="4">PH domain-containing protein</fullName>
    </recommendedName>
</protein>
<dbReference type="eggNOG" id="ENOG502ZW7C">
    <property type="taxonomic scope" value="Bacteria"/>
</dbReference>
<keyword evidence="3" id="KW-1185">Reference proteome</keyword>
<evidence type="ECO:0000256" key="1">
    <source>
        <dbReference type="SAM" id="Phobius"/>
    </source>
</evidence>
<dbReference type="Proteomes" id="UP000000841">
    <property type="component" value="Chromosome"/>
</dbReference>
<organism evidence="2 3">
    <name type="scientific">Saccharomonospora viridis (strain ATCC 15386 / DSM 43017 / JCM 3036 / CCUG 5913 / NBRC 12207 / NCIMB 9602 / P101)</name>
    <name type="common">Thermoactinomyces viridis</name>
    <dbReference type="NCBI Taxonomy" id="471857"/>
    <lineage>
        <taxon>Bacteria</taxon>
        <taxon>Bacillati</taxon>
        <taxon>Actinomycetota</taxon>
        <taxon>Actinomycetes</taxon>
        <taxon>Pseudonocardiales</taxon>
        <taxon>Pseudonocardiaceae</taxon>
        <taxon>Saccharomonospora</taxon>
    </lineage>
</organism>
<accession>C7MUH1</accession>
<name>C7MUH1_SACVD</name>
<feature type="transmembrane region" description="Helical" evidence="1">
    <location>
        <begin position="12"/>
        <end position="33"/>
    </location>
</feature>
<dbReference type="HOGENOM" id="CLU_1538966_0_0_11"/>
<dbReference type="AlphaFoldDB" id="C7MUH1"/>
<keyword evidence="1" id="KW-0472">Membrane</keyword>
<evidence type="ECO:0000313" key="3">
    <source>
        <dbReference type="Proteomes" id="UP000000841"/>
    </source>
</evidence>
<keyword evidence="1" id="KW-1133">Transmembrane helix</keyword>
<keyword evidence="1" id="KW-0812">Transmembrane</keyword>
<dbReference type="KEGG" id="svi:Svir_26600"/>
<evidence type="ECO:0008006" key="4">
    <source>
        <dbReference type="Google" id="ProtNLM"/>
    </source>
</evidence>
<sequence length="171" mass="18766">MKFRRSYTLTWFSVALMVAGALGTILFGGWLFSDAGRRHIVILILSPLVFLIGLIGLIATLTPLSVYVDRYGIRVRNKRTRVNLSTPVPWQAFSAVTIEPTPDAPDDGPYLVVWPRGPIPGLPDDNAIRRGDAVGIPVVLLSDLAHPTEELVDALRRFAGPLFQEDMTSAT</sequence>
<dbReference type="EMBL" id="CP001683">
    <property type="protein sequence ID" value="ACU97647.1"/>
    <property type="molecule type" value="Genomic_DNA"/>
</dbReference>
<reference evidence="2 3" key="1">
    <citation type="journal article" date="2009" name="Stand. Genomic Sci.">
        <title>Complete genome sequence of Saccharomonospora viridis type strain (P101).</title>
        <authorList>
            <person name="Pati A."/>
            <person name="Sikorski J."/>
            <person name="Nolan M."/>
            <person name="Lapidus A."/>
            <person name="Copeland A."/>
            <person name="Glavina Del Rio T."/>
            <person name="Lucas S."/>
            <person name="Chen F."/>
            <person name="Tice H."/>
            <person name="Pitluck S."/>
            <person name="Cheng J.F."/>
            <person name="Chertkov O."/>
            <person name="Brettin T."/>
            <person name="Han C."/>
            <person name="Detter J.C."/>
            <person name="Kuske C."/>
            <person name="Bruce D."/>
            <person name="Goodwin L."/>
            <person name="Chain P."/>
            <person name="D'haeseleer P."/>
            <person name="Chen A."/>
            <person name="Palaniappan K."/>
            <person name="Ivanova N."/>
            <person name="Mavromatis K."/>
            <person name="Mikhailova N."/>
            <person name="Rohde M."/>
            <person name="Tindall B.J."/>
            <person name="Goker M."/>
            <person name="Bristow J."/>
            <person name="Eisen J.A."/>
            <person name="Markowitz V."/>
            <person name="Hugenholtz P."/>
            <person name="Kyrpides N.C."/>
            <person name="Klenk H.P."/>
        </authorList>
    </citation>
    <scope>NUCLEOTIDE SEQUENCE [LARGE SCALE GENOMIC DNA]</scope>
    <source>
        <strain evidence="3">ATCC 15386 / DSM 43017 / JCM 3036 / NBRC 12207 / P101</strain>
    </source>
</reference>
<gene>
    <name evidence="2" type="ordered locus">Svir_26600</name>
</gene>
<evidence type="ECO:0000313" key="2">
    <source>
        <dbReference type="EMBL" id="ACU97647.1"/>
    </source>
</evidence>
<feature type="transmembrane region" description="Helical" evidence="1">
    <location>
        <begin position="39"/>
        <end position="68"/>
    </location>
</feature>